<gene>
    <name evidence="3" type="ORF">D3P04_19720</name>
</gene>
<comment type="similarity">
    <text evidence="1">Belongs to the UPF0065 (bug) family.</text>
</comment>
<feature type="chain" id="PRO_5019055352" evidence="2">
    <location>
        <begin position="23"/>
        <end position="322"/>
    </location>
</feature>
<dbReference type="Pfam" id="PF03401">
    <property type="entry name" value="TctC"/>
    <property type="match status" value="1"/>
</dbReference>
<feature type="signal peptide" evidence="2">
    <location>
        <begin position="1"/>
        <end position="22"/>
    </location>
</feature>
<dbReference type="InterPro" id="IPR005064">
    <property type="entry name" value="BUG"/>
</dbReference>
<dbReference type="Gene3D" id="3.40.190.10">
    <property type="entry name" value="Periplasmic binding protein-like II"/>
    <property type="match status" value="1"/>
</dbReference>
<dbReference type="CDD" id="cd13578">
    <property type="entry name" value="PBP2_Bug27"/>
    <property type="match status" value="1"/>
</dbReference>
<dbReference type="EMBL" id="QZCG01000016">
    <property type="protein sequence ID" value="RJE82368.1"/>
    <property type="molecule type" value="Genomic_DNA"/>
</dbReference>
<proteinExistence type="inferred from homology"/>
<dbReference type="RefSeq" id="WP_119751597.1">
    <property type="nucleotide sequence ID" value="NZ_QZCG01000016.1"/>
</dbReference>
<dbReference type="InterPro" id="IPR042100">
    <property type="entry name" value="Bug_dom1"/>
</dbReference>
<evidence type="ECO:0000313" key="4">
    <source>
        <dbReference type="Proteomes" id="UP000284202"/>
    </source>
</evidence>
<dbReference type="PIRSF" id="PIRSF017082">
    <property type="entry name" value="YflP"/>
    <property type="match status" value="1"/>
</dbReference>
<organism evidence="3 4">
    <name type="scientific">Paracoccus onubensis</name>
    <dbReference type="NCBI Taxonomy" id="1675788"/>
    <lineage>
        <taxon>Bacteria</taxon>
        <taxon>Pseudomonadati</taxon>
        <taxon>Pseudomonadota</taxon>
        <taxon>Alphaproteobacteria</taxon>
        <taxon>Rhodobacterales</taxon>
        <taxon>Paracoccaceae</taxon>
        <taxon>Paracoccus</taxon>
    </lineage>
</organism>
<evidence type="ECO:0000313" key="3">
    <source>
        <dbReference type="EMBL" id="RJE82368.1"/>
    </source>
</evidence>
<protein>
    <submittedName>
        <fullName evidence="3">Tripartite tricarboxylate transporter substrate binding protein</fullName>
    </submittedName>
</protein>
<dbReference type="PANTHER" id="PTHR42928:SF5">
    <property type="entry name" value="BLR1237 PROTEIN"/>
    <property type="match status" value="1"/>
</dbReference>
<dbReference type="OrthoDB" id="7248487at2"/>
<sequence>MKSAIAILSAILAATSVGSASADDTYPSKVIRMVVPFPPGGTSDFVGRVVAEQLSKDLGQTIVIENLPGAAGTIGTVNVREAKPDGYTLLLTSSDVTIVPSLQATPPYDPVEDFEPVALLLRYAHFLVASKDFPGNSIADVIELSKETPGSINYASGGIGGSNHLAGERFQSVAQIEMTHVPYNGNGPAITDLVANRVQLLWTSLAPVSGFIDTGQLKLIGTSGTERSGIEPNIPTFSESGLPGYSLLNWYGVLAPAGTPEPIVSQLNAALNDVLSNPDVLAKLAPIGATPAAETPADFSALIGEEIVSWQQIAREADLIAD</sequence>
<keyword evidence="2" id="KW-0732">Signal</keyword>
<dbReference type="PANTHER" id="PTHR42928">
    <property type="entry name" value="TRICARBOXYLATE-BINDING PROTEIN"/>
    <property type="match status" value="1"/>
</dbReference>
<comment type="caution">
    <text evidence="3">The sequence shown here is derived from an EMBL/GenBank/DDBJ whole genome shotgun (WGS) entry which is preliminary data.</text>
</comment>
<name>A0A418SN51_9RHOB</name>
<reference evidence="4" key="1">
    <citation type="submission" date="2018-09" db="EMBL/GenBank/DDBJ databases">
        <title>Acidovorax cavernicola nov. sp. isolated from Gruta de las Maravillas (Aracena, Spain).</title>
        <authorList>
            <person name="Jurado V."/>
            <person name="Gutierrez-Patricio S."/>
            <person name="Gonzalez-Pimentel J.L."/>
            <person name="Miller A.Z."/>
            <person name="Laiz L."/>
            <person name="Saiz-Jimenez C."/>
        </authorList>
    </citation>
    <scope>NUCLEOTIDE SEQUENCE [LARGE SCALE GENOMIC DNA]</scope>
    <source>
        <strain evidence="4">1011MAR3C25</strain>
    </source>
</reference>
<evidence type="ECO:0000256" key="2">
    <source>
        <dbReference type="SAM" id="SignalP"/>
    </source>
</evidence>
<keyword evidence="4" id="KW-1185">Reference proteome</keyword>
<dbReference type="Proteomes" id="UP000284202">
    <property type="component" value="Unassembled WGS sequence"/>
</dbReference>
<evidence type="ECO:0000256" key="1">
    <source>
        <dbReference type="ARBA" id="ARBA00006987"/>
    </source>
</evidence>
<dbReference type="Gene3D" id="3.40.190.150">
    <property type="entry name" value="Bordetella uptake gene, domain 1"/>
    <property type="match status" value="1"/>
</dbReference>
<dbReference type="AlphaFoldDB" id="A0A418SN51"/>
<dbReference type="SUPFAM" id="SSF53850">
    <property type="entry name" value="Periplasmic binding protein-like II"/>
    <property type="match status" value="1"/>
</dbReference>
<accession>A0A418SN51</accession>